<dbReference type="PANTHER" id="PTHR47338">
    <property type="entry name" value="ZN(II)2CYS6 TRANSCRIPTION FACTOR (EUROFUNG)-RELATED"/>
    <property type="match status" value="1"/>
</dbReference>
<feature type="region of interest" description="Disordered" evidence="7">
    <location>
        <begin position="433"/>
        <end position="463"/>
    </location>
</feature>
<sequence>MSTGNGSPERDFLDPLSRVVDLGWPDWATTAGLGSELSLGALDMVVRDEDMMDTGGTTPAEPPAAAAAAGMAILTDHVRADLDQVFFDRVHPVLPIVYKRGYFSWADQIHPGPARACLRSAIRTIAAAMSAPCLRFCDQLYDETRALLEGYMVGSKSEIALEYIQAWLLLAHCELLRVGEHQALLTAARAFRLVLMARLDSIDQPNPEDMASGPLIQHHQHQQQQASPVESLASCEAPDLAGLGGDGGFSAVEERRRTFWLGFQLDRLLCSRNDYPLTIYEEMINTRLPAPEANFQGNHYTRTIFLSEAIRCSGGKPPTTLSPFAECVVLTSLHGRCAAARSRDNTHTSSPRTPTRNNSGSSGSGGTTDFWTQQAGLASAIETRMQALTTSSASPARGGSGSGSDGDALLLFANMLAHGAVIKLAAAAAVTSQHQQGGGPSPSSASGTWGQMTTTTVDQQQHQRAAATAAAEIVRLARLMPSSACFKAHPFLPDPLASAAGYLITAGATGTGTGNNNTASGVPHLMRVLRDMQGMNSLARDHVTAFMLSTEGVTEFVRGPNNVNVSEMESTGGAHGWAVGPGGPNSGVQMQRMHC</sequence>
<accession>A0AAN6ZP68</accession>
<proteinExistence type="predicted"/>
<keyword evidence="2" id="KW-0479">Metal-binding</keyword>
<dbReference type="GeneID" id="87813361"/>
<evidence type="ECO:0000256" key="7">
    <source>
        <dbReference type="SAM" id="MobiDB-lite"/>
    </source>
</evidence>
<evidence type="ECO:0000256" key="1">
    <source>
        <dbReference type="ARBA" id="ARBA00004123"/>
    </source>
</evidence>
<keyword evidence="5" id="KW-0804">Transcription</keyword>
<evidence type="ECO:0000256" key="6">
    <source>
        <dbReference type="ARBA" id="ARBA00023242"/>
    </source>
</evidence>
<dbReference type="GO" id="GO:0005634">
    <property type="term" value="C:nucleus"/>
    <property type="evidence" value="ECO:0007669"/>
    <property type="project" value="UniProtKB-SubCell"/>
</dbReference>
<feature type="domain" description="Xylanolytic transcriptional activator regulatory" evidence="8">
    <location>
        <begin position="84"/>
        <end position="316"/>
    </location>
</feature>
<name>A0AAN6ZP68_9PEZI</name>
<keyword evidence="10" id="KW-1185">Reference proteome</keyword>
<dbReference type="GO" id="GO:0006351">
    <property type="term" value="P:DNA-templated transcription"/>
    <property type="evidence" value="ECO:0007669"/>
    <property type="project" value="InterPro"/>
</dbReference>
<keyword evidence="3" id="KW-0805">Transcription regulation</keyword>
<dbReference type="GO" id="GO:0008270">
    <property type="term" value="F:zinc ion binding"/>
    <property type="evidence" value="ECO:0007669"/>
    <property type="project" value="InterPro"/>
</dbReference>
<evidence type="ECO:0000256" key="2">
    <source>
        <dbReference type="ARBA" id="ARBA00022723"/>
    </source>
</evidence>
<dbReference type="GO" id="GO:0000981">
    <property type="term" value="F:DNA-binding transcription factor activity, RNA polymerase II-specific"/>
    <property type="evidence" value="ECO:0007669"/>
    <property type="project" value="InterPro"/>
</dbReference>
<keyword evidence="4" id="KW-0238">DNA-binding</keyword>
<dbReference type="CDD" id="cd12148">
    <property type="entry name" value="fungal_TF_MHR"/>
    <property type="match status" value="1"/>
</dbReference>
<dbReference type="PANTHER" id="PTHR47338:SF3">
    <property type="entry name" value="C6 FINGER DOMAIN TRANSCRIPTION FACTOR DBAA-RELATED"/>
    <property type="match status" value="1"/>
</dbReference>
<dbReference type="RefSeq" id="XP_062638534.1">
    <property type="nucleotide sequence ID" value="XM_062776748.1"/>
</dbReference>
<dbReference type="Pfam" id="PF04082">
    <property type="entry name" value="Fungal_trans"/>
    <property type="match status" value="1"/>
</dbReference>
<dbReference type="InterPro" id="IPR007219">
    <property type="entry name" value="XnlR_reg_dom"/>
</dbReference>
<keyword evidence="6" id="KW-0539">Nucleus</keyword>
<evidence type="ECO:0000313" key="10">
    <source>
        <dbReference type="Proteomes" id="UP001302676"/>
    </source>
</evidence>
<dbReference type="Proteomes" id="UP001302676">
    <property type="component" value="Unassembled WGS sequence"/>
</dbReference>
<reference evidence="9" key="2">
    <citation type="submission" date="2023-05" db="EMBL/GenBank/DDBJ databases">
        <authorList>
            <consortium name="Lawrence Berkeley National Laboratory"/>
            <person name="Steindorff A."/>
            <person name="Hensen N."/>
            <person name="Bonometti L."/>
            <person name="Westerberg I."/>
            <person name="Brannstrom I.O."/>
            <person name="Guillou S."/>
            <person name="Cros-Aarteil S."/>
            <person name="Calhoun S."/>
            <person name="Haridas S."/>
            <person name="Kuo A."/>
            <person name="Mondo S."/>
            <person name="Pangilinan J."/>
            <person name="Riley R."/>
            <person name="Labutti K."/>
            <person name="Andreopoulos B."/>
            <person name="Lipzen A."/>
            <person name="Chen C."/>
            <person name="Yanf M."/>
            <person name="Daum C."/>
            <person name="Ng V."/>
            <person name="Clum A."/>
            <person name="Ohm R."/>
            <person name="Martin F."/>
            <person name="Silar P."/>
            <person name="Natvig D."/>
            <person name="Lalanne C."/>
            <person name="Gautier V."/>
            <person name="Ament-Velasquez S.L."/>
            <person name="Kruys A."/>
            <person name="Hutchinson M.I."/>
            <person name="Powell A.J."/>
            <person name="Barry K."/>
            <person name="Miller A.N."/>
            <person name="Grigoriev I.V."/>
            <person name="Debuchy R."/>
            <person name="Gladieux P."/>
            <person name="Thoren M.H."/>
            <person name="Johannesson H."/>
        </authorList>
    </citation>
    <scope>NUCLEOTIDE SEQUENCE</scope>
    <source>
        <strain evidence="9">CBS 141.50</strain>
    </source>
</reference>
<feature type="region of interest" description="Disordered" evidence="7">
    <location>
        <begin position="205"/>
        <end position="229"/>
    </location>
</feature>
<dbReference type="InterPro" id="IPR050815">
    <property type="entry name" value="TF_fung"/>
</dbReference>
<evidence type="ECO:0000313" key="9">
    <source>
        <dbReference type="EMBL" id="KAK4145163.1"/>
    </source>
</evidence>
<evidence type="ECO:0000256" key="3">
    <source>
        <dbReference type="ARBA" id="ARBA00023015"/>
    </source>
</evidence>
<dbReference type="GO" id="GO:0003677">
    <property type="term" value="F:DNA binding"/>
    <property type="evidence" value="ECO:0007669"/>
    <property type="project" value="UniProtKB-KW"/>
</dbReference>
<evidence type="ECO:0000256" key="4">
    <source>
        <dbReference type="ARBA" id="ARBA00023125"/>
    </source>
</evidence>
<dbReference type="AlphaFoldDB" id="A0AAN6ZP68"/>
<dbReference type="EMBL" id="MU853571">
    <property type="protein sequence ID" value="KAK4145163.1"/>
    <property type="molecule type" value="Genomic_DNA"/>
</dbReference>
<reference evidence="9" key="1">
    <citation type="journal article" date="2023" name="Mol. Phylogenet. Evol.">
        <title>Genome-scale phylogeny and comparative genomics of the fungal order Sordariales.</title>
        <authorList>
            <person name="Hensen N."/>
            <person name="Bonometti L."/>
            <person name="Westerberg I."/>
            <person name="Brannstrom I.O."/>
            <person name="Guillou S."/>
            <person name="Cros-Aarteil S."/>
            <person name="Calhoun S."/>
            <person name="Haridas S."/>
            <person name="Kuo A."/>
            <person name="Mondo S."/>
            <person name="Pangilinan J."/>
            <person name="Riley R."/>
            <person name="LaButti K."/>
            <person name="Andreopoulos B."/>
            <person name="Lipzen A."/>
            <person name="Chen C."/>
            <person name="Yan M."/>
            <person name="Daum C."/>
            <person name="Ng V."/>
            <person name="Clum A."/>
            <person name="Steindorff A."/>
            <person name="Ohm R.A."/>
            <person name="Martin F."/>
            <person name="Silar P."/>
            <person name="Natvig D.O."/>
            <person name="Lalanne C."/>
            <person name="Gautier V."/>
            <person name="Ament-Velasquez S.L."/>
            <person name="Kruys A."/>
            <person name="Hutchinson M.I."/>
            <person name="Powell A.J."/>
            <person name="Barry K."/>
            <person name="Miller A.N."/>
            <person name="Grigoriev I.V."/>
            <person name="Debuchy R."/>
            <person name="Gladieux P."/>
            <person name="Hiltunen Thoren M."/>
            <person name="Johannesson H."/>
        </authorList>
    </citation>
    <scope>NUCLEOTIDE SEQUENCE</scope>
    <source>
        <strain evidence="9">CBS 141.50</strain>
    </source>
</reference>
<gene>
    <name evidence="9" type="ORF">C8A04DRAFT_10880</name>
</gene>
<protein>
    <recommendedName>
        <fullName evidence="8">Xylanolytic transcriptional activator regulatory domain-containing protein</fullName>
    </recommendedName>
</protein>
<feature type="region of interest" description="Disordered" evidence="7">
    <location>
        <begin position="340"/>
        <end position="369"/>
    </location>
</feature>
<feature type="compositionally biased region" description="Polar residues" evidence="7">
    <location>
        <begin position="448"/>
        <end position="458"/>
    </location>
</feature>
<evidence type="ECO:0000259" key="8">
    <source>
        <dbReference type="Pfam" id="PF04082"/>
    </source>
</evidence>
<evidence type="ECO:0000256" key="5">
    <source>
        <dbReference type="ARBA" id="ARBA00023163"/>
    </source>
</evidence>
<organism evidence="9 10">
    <name type="scientific">Dichotomopilus funicola</name>
    <dbReference type="NCBI Taxonomy" id="1934379"/>
    <lineage>
        <taxon>Eukaryota</taxon>
        <taxon>Fungi</taxon>
        <taxon>Dikarya</taxon>
        <taxon>Ascomycota</taxon>
        <taxon>Pezizomycotina</taxon>
        <taxon>Sordariomycetes</taxon>
        <taxon>Sordariomycetidae</taxon>
        <taxon>Sordariales</taxon>
        <taxon>Chaetomiaceae</taxon>
        <taxon>Dichotomopilus</taxon>
    </lineage>
</organism>
<comment type="subcellular location">
    <subcellularLocation>
        <location evidence="1">Nucleus</location>
    </subcellularLocation>
</comment>
<comment type="caution">
    <text evidence="9">The sequence shown here is derived from an EMBL/GenBank/DDBJ whole genome shotgun (WGS) entry which is preliminary data.</text>
</comment>
<feature type="compositionally biased region" description="Polar residues" evidence="7">
    <location>
        <begin position="347"/>
        <end position="358"/>
    </location>
</feature>